<name>A0ABD2QMI7_9PLAT</name>
<comment type="caution">
    <text evidence="8">The sequence shown here is derived from an EMBL/GenBank/DDBJ whole genome shotgun (WGS) entry which is preliminary data.</text>
</comment>
<evidence type="ECO:0000256" key="2">
    <source>
        <dbReference type="ARBA" id="ARBA00022692"/>
    </source>
</evidence>
<keyword evidence="4 6" id="KW-1133">Transmembrane helix</keyword>
<keyword evidence="3 6" id="KW-0256">Endoplasmic reticulum</keyword>
<dbReference type="Gene3D" id="1.20.5.2480">
    <property type="match status" value="1"/>
</dbReference>
<evidence type="ECO:0000256" key="4">
    <source>
        <dbReference type="ARBA" id="ARBA00022989"/>
    </source>
</evidence>
<organism evidence="8 9">
    <name type="scientific">Cichlidogyrus casuarinus</name>
    <dbReference type="NCBI Taxonomy" id="1844966"/>
    <lineage>
        <taxon>Eukaryota</taxon>
        <taxon>Metazoa</taxon>
        <taxon>Spiralia</taxon>
        <taxon>Lophotrochozoa</taxon>
        <taxon>Platyhelminthes</taxon>
        <taxon>Monogenea</taxon>
        <taxon>Monopisthocotylea</taxon>
        <taxon>Dactylogyridea</taxon>
        <taxon>Ancyrocephalidae</taxon>
        <taxon>Cichlidogyrus</taxon>
    </lineage>
</organism>
<evidence type="ECO:0000256" key="5">
    <source>
        <dbReference type="ARBA" id="ARBA00023136"/>
    </source>
</evidence>
<keyword evidence="5 6" id="KW-0472">Membrane</keyword>
<proteinExistence type="predicted"/>
<keyword evidence="9" id="KW-1185">Reference proteome</keyword>
<gene>
    <name evidence="8" type="primary">RTN3</name>
    <name evidence="8" type="ORF">Ciccas_001662</name>
</gene>
<evidence type="ECO:0000256" key="6">
    <source>
        <dbReference type="RuleBase" id="RU363132"/>
    </source>
</evidence>
<protein>
    <recommendedName>
        <fullName evidence="6">Reticulon-like protein</fullName>
    </recommendedName>
</protein>
<evidence type="ECO:0000313" key="9">
    <source>
        <dbReference type="Proteomes" id="UP001626550"/>
    </source>
</evidence>
<keyword evidence="2 6" id="KW-0812">Transmembrane</keyword>
<sequence>MDLSVSDDKVQSIVKTIVDKSSRHIDYVRRMLILENYIETAKFAMLMYFLTIVGACFNLLTLITLAFTVTMTWPKIYELYQPQIDNVFENAKTKVVDIWQP</sequence>
<comment type="caution">
    <text evidence="6">Lacks conserved residue(s) required for the propagation of feature annotation.</text>
</comment>
<reference evidence="8 9" key="1">
    <citation type="submission" date="2024-11" db="EMBL/GenBank/DDBJ databases">
        <title>Adaptive evolution of stress response genes in parasites aligns with host niche diversity.</title>
        <authorList>
            <person name="Hahn C."/>
            <person name="Resl P."/>
        </authorList>
    </citation>
    <scope>NUCLEOTIDE SEQUENCE [LARGE SCALE GENOMIC DNA]</scope>
    <source>
        <strain evidence="8">EGGRZ-B1_66</strain>
        <tissue evidence="8">Body</tissue>
    </source>
</reference>
<dbReference type="Proteomes" id="UP001626550">
    <property type="component" value="Unassembled WGS sequence"/>
</dbReference>
<dbReference type="PANTHER" id="PTHR45799:SF2">
    <property type="entry name" value="RETICULON-LIKE PROTEIN"/>
    <property type="match status" value="1"/>
</dbReference>
<dbReference type="GO" id="GO:0005789">
    <property type="term" value="C:endoplasmic reticulum membrane"/>
    <property type="evidence" value="ECO:0007669"/>
    <property type="project" value="UniProtKB-SubCell"/>
</dbReference>
<evidence type="ECO:0000256" key="1">
    <source>
        <dbReference type="ARBA" id="ARBA00004477"/>
    </source>
</evidence>
<dbReference type="PANTHER" id="PTHR45799">
    <property type="entry name" value="RETICULON-LIKE PROTEIN"/>
    <property type="match status" value="1"/>
</dbReference>
<feature type="domain" description="Reticulon" evidence="7">
    <location>
        <begin position="1"/>
        <end position="101"/>
    </location>
</feature>
<dbReference type="InterPro" id="IPR046964">
    <property type="entry name" value="RTN1-4"/>
</dbReference>
<feature type="transmembrane region" description="Helical" evidence="6">
    <location>
        <begin position="46"/>
        <end position="69"/>
    </location>
</feature>
<evidence type="ECO:0000313" key="8">
    <source>
        <dbReference type="EMBL" id="KAL3319656.1"/>
    </source>
</evidence>
<dbReference type="InterPro" id="IPR003388">
    <property type="entry name" value="Reticulon"/>
</dbReference>
<evidence type="ECO:0000259" key="7">
    <source>
        <dbReference type="PROSITE" id="PS50845"/>
    </source>
</evidence>
<comment type="subcellular location">
    <subcellularLocation>
        <location evidence="1 6">Endoplasmic reticulum membrane</location>
        <topology evidence="1 6">Multi-pass membrane protein</topology>
    </subcellularLocation>
</comment>
<dbReference type="PROSITE" id="PS50845">
    <property type="entry name" value="RETICULON"/>
    <property type="match status" value="1"/>
</dbReference>
<dbReference type="EMBL" id="JBJKFK010000113">
    <property type="protein sequence ID" value="KAL3319656.1"/>
    <property type="molecule type" value="Genomic_DNA"/>
</dbReference>
<evidence type="ECO:0000256" key="3">
    <source>
        <dbReference type="ARBA" id="ARBA00022824"/>
    </source>
</evidence>
<dbReference type="Pfam" id="PF02453">
    <property type="entry name" value="Reticulon"/>
    <property type="match status" value="1"/>
</dbReference>
<accession>A0ABD2QMI7</accession>
<dbReference type="AlphaFoldDB" id="A0ABD2QMI7"/>